<keyword evidence="2" id="KW-1185">Reference proteome</keyword>
<dbReference type="EMBL" id="JARJLG010000063">
    <property type="protein sequence ID" value="KAJ7755661.1"/>
    <property type="molecule type" value="Genomic_DNA"/>
</dbReference>
<name>A0AAD7J2D6_9AGAR</name>
<accession>A0AAD7J2D6</accession>
<dbReference type="InterPro" id="IPR008949">
    <property type="entry name" value="Isoprenoid_synthase_dom_sf"/>
</dbReference>
<dbReference type="Gene3D" id="1.10.600.10">
    <property type="entry name" value="Farnesyl Diphosphate Synthase"/>
    <property type="match status" value="1"/>
</dbReference>
<sequence length="206" mass="23388">MRKVYIPSRTREYPSDEFREKCSEKTDSRMFSGTYSCHAIYFWLIKFWPSGIIFSPKMPNHYSGARSALISSKNVKHVPRSALWPSNSDLLDLVLEYTKPLNPFFDGLDAGLKNWVDDAAFLSAPHKKALKHGEPALVVAWTFPEADTVHLRVCLEVMIMFLTVEELTDTPTMNVAFKRWAGEFIEVFKTAEAPQAKKDGPAAVLQ</sequence>
<comment type="caution">
    <text evidence="1">The sequence shown here is derived from an EMBL/GenBank/DDBJ whole genome shotgun (WGS) entry which is preliminary data.</text>
</comment>
<reference evidence="1" key="1">
    <citation type="submission" date="2023-03" db="EMBL/GenBank/DDBJ databases">
        <title>Massive genome expansion in bonnet fungi (Mycena s.s.) driven by repeated elements and novel gene families across ecological guilds.</title>
        <authorList>
            <consortium name="Lawrence Berkeley National Laboratory"/>
            <person name="Harder C.B."/>
            <person name="Miyauchi S."/>
            <person name="Viragh M."/>
            <person name="Kuo A."/>
            <person name="Thoen E."/>
            <person name="Andreopoulos B."/>
            <person name="Lu D."/>
            <person name="Skrede I."/>
            <person name="Drula E."/>
            <person name="Henrissat B."/>
            <person name="Morin E."/>
            <person name="Kohler A."/>
            <person name="Barry K."/>
            <person name="LaButti K."/>
            <person name="Morin E."/>
            <person name="Salamov A."/>
            <person name="Lipzen A."/>
            <person name="Mereny Z."/>
            <person name="Hegedus B."/>
            <person name="Baldrian P."/>
            <person name="Stursova M."/>
            <person name="Weitz H."/>
            <person name="Taylor A."/>
            <person name="Grigoriev I.V."/>
            <person name="Nagy L.G."/>
            <person name="Martin F."/>
            <person name="Kauserud H."/>
        </authorList>
    </citation>
    <scope>NUCLEOTIDE SEQUENCE</scope>
    <source>
        <strain evidence="1">CBHHK188m</strain>
    </source>
</reference>
<dbReference type="AlphaFoldDB" id="A0AAD7J2D6"/>
<evidence type="ECO:0000313" key="2">
    <source>
        <dbReference type="Proteomes" id="UP001215280"/>
    </source>
</evidence>
<gene>
    <name evidence="1" type="ORF">DFH07DRAFT_773336</name>
</gene>
<organism evidence="1 2">
    <name type="scientific">Mycena maculata</name>
    <dbReference type="NCBI Taxonomy" id="230809"/>
    <lineage>
        <taxon>Eukaryota</taxon>
        <taxon>Fungi</taxon>
        <taxon>Dikarya</taxon>
        <taxon>Basidiomycota</taxon>
        <taxon>Agaricomycotina</taxon>
        <taxon>Agaricomycetes</taxon>
        <taxon>Agaricomycetidae</taxon>
        <taxon>Agaricales</taxon>
        <taxon>Marasmiineae</taxon>
        <taxon>Mycenaceae</taxon>
        <taxon>Mycena</taxon>
    </lineage>
</organism>
<proteinExistence type="predicted"/>
<dbReference type="Proteomes" id="UP001215280">
    <property type="component" value="Unassembled WGS sequence"/>
</dbReference>
<evidence type="ECO:0000313" key="1">
    <source>
        <dbReference type="EMBL" id="KAJ7755661.1"/>
    </source>
</evidence>
<protein>
    <submittedName>
        <fullName evidence="1">Uncharacterized protein</fullName>
    </submittedName>
</protein>